<evidence type="ECO:0000313" key="2">
    <source>
        <dbReference type="Proteomes" id="UP001165396"/>
    </source>
</evidence>
<evidence type="ECO:0008006" key="3">
    <source>
        <dbReference type="Google" id="ProtNLM"/>
    </source>
</evidence>
<proteinExistence type="predicted"/>
<comment type="caution">
    <text evidence="1">The sequence shown here is derived from an EMBL/GenBank/DDBJ whole genome shotgun (WGS) entry which is preliminary data.</text>
</comment>
<organism evidence="1 2">
    <name type="scientific">Pseudosulfitobacter koreensis</name>
    <dbReference type="NCBI Taxonomy" id="2968472"/>
    <lineage>
        <taxon>Bacteria</taxon>
        <taxon>Pseudomonadati</taxon>
        <taxon>Pseudomonadota</taxon>
        <taxon>Alphaproteobacteria</taxon>
        <taxon>Rhodobacterales</taxon>
        <taxon>Roseobacteraceae</taxon>
        <taxon>Pseudosulfitobacter</taxon>
    </lineage>
</organism>
<keyword evidence="2" id="KW-1185">Reference proteome</keyword>
<dbReference type="Proteomes" id="UP001165396">
    <property type="component" value="Unassembled WGS sequence"/>
</dbReference>
<protein>
    <recommendedName>
        <fullName evidence="3">Lipoprotein</fullName>
    </recommendedName>
</protein>
<evidence type="ECO:0000313" key="1">
    <source>
        <dbReference type="EMBL" id="MCR8826960.1"/>
    </source>
</evidence>
<accession>A0ABT1Z1I1</accession>
<name>A0ABT1Z1I1_9RHOB</name>
<dbReference type="EMBL" id="JANKJG010000007">
    <property type="protein sequence ID" value="MCR8826960.1"/>
    <property type="molecule type" value="Genomic_DNA"/>
</dbReference>
<reference evidence="1" key="1">
    <citation type="submission" date="2022-07" db="EMBL/GenBank/DDBJ databases">
        <title>Pseudosulfitobacter sp. strain AP-MA-4, whole genome sequence.</title>
        <authorList>
            <person name="Jiang Y."/>
        </authorList>
    </citation>
    <scope>NUCLEOTIDE SEQUENCE</scope>
    <source>
        <strain evidence="1">AP-MA-4</strain>
    </source>
</reference>
<sequence length="115" mass="12207">MKHLIPAFVLLVAACNGSEDRISNDDISRDVATSIALCSSGIEIEDSVRAELNADLRSILEEGGGSLDAEAAIASSIRGLVFTPEVLSDTEGQKSFEIYTKCVTDNLATYLPDQG</sequence>
<dbReference type="PROSITE" id="PS51257">
    <property type="entry name" value="PROKAR_LIPOPROTEIN"/>
    <property type="match status" value="1"/>
</dbReference>
<gene>
    <name evidence="1" type="ORF">NTA49_10465</name>
</gene>